<accession>K7AIB4</accession>
<dbReference type="Proteomes" id="UP000011864">
    <property type="component" value="Chromosome"/>
</dbReference>
<dbReference type="AlphaFoldDB" id="K7AIB4"/>
<name>K7AIB4_9ALTE</name>
<dbReference type="EMBL" id="CP003837">
    <property type="protein sequence ID" value="AGH46312.1"/>
    <property type="molecule type" value="Genomic_DNA"/>
</dbReference>
<keyword evidence="2" id="KW-1185">Reference proteome</keyword>
<dbReference type="OrthoDB" id="7802556at2"/>
<reference evidence="1 2" key="1">
    <citation type="journal article" date="2013" name="Genome Announc.">
        <title>Complete Genome Sequence of Glaciecola psychrophila Strain 170T.</title>
        <authorList>
            <person name="Yin J."/>
            <person name="Chen J."/>
            <person name="Liu G."/>
            <person name="Yu Y."/>
            <person name="Song L."/>
            <person name="Wang X."/>
            <person name="Qu X."/>
        </authorList>
    </citation>
    <scope>NUCLEOTIDE SEQUENCE [LARGE SCALE GENOMIC DNA]</scope>
    <source>
        <strain evidence="1 2">170</strain>
    </source>
</reference>
<sequence length="121" mass="14441">MLGKDCQKDWGLSIKDTAKRPTIQITLNPAQYKVFFEKRERYAELVRERFKDRDLLKISCETLASDNSGYLQTVQTNFCIQPQSLPVNDLKKELRELKDIINNYDELYRFFVNTKWSSYFE</sequence>
<evidence type="ECO:0000313" key="1">
    <source>
        <dbReference type="EMBL" id="AGH46312.1"/>
    </source>
</evidence>
<dbReference type="HOGENOM" id="CLU_2035767_0_0_6"/>
<dbReference type="PATRIC" id="fig|1129794.4.peg.4188"/>
<dbReference type="KEGG" id="gps:C427_4207"/>
<gene>
    <name evidence="1" type="ORF">C427_4207</name>
</gene>
<protein>
    <submittedName>
        <fullName evidence="1">Uncharacterized protein</fullName>
    </submittedName>
</protein>
<evidence type="ECO:0000313" key="2">
    <source>
        <dbReference type="Proteomes" id="UP000011864"/>
    </source>
</evidence>
<dbReference type="STRING" id="1129794.C427_4207"/>
<proteinExistence type="predicted"/>
<organism evidence="1 2">
    <name type="scientific">Paraglaciecola psychrophila 170</name>
    <dbReference type="NCBI Taxonomy" id="1129794"/>
    <lineage>
        <taxon>Bacteria</taxon>
        <taxon>Pseudomonadati</taxon>
        <taxon>Pseudomonadota</taxon>
        <taxon>Gammaproteobacteria</taxon>
        <taxon>Alteromonadales</taxon>
        <taxon>Alteromonadaceae</taxon>
        <taxon>Paraglaciecola</taxon>
    </lineage>
</organism>